<dbReference type="PANTHER" id="PTHR13774:SF32">
    <property type="entry name" value="ANTISENSE-ENHANCING SEQUENCE 1"/>
    <property type="match status" value="1"/>
</dbReference>
<reference evidence="3" key="1">
    <citation type="submission" date="2016-10" db="EMBL/GenBank/DDBJ databases">
        <authorList>
            <person name="Varghese N."/>
            <person name="Submissions S."/>
        </authorList>
    </citation>
    <scope>NUCLEOTIDE SEQUENCE [LARGE SCALE GENOMIC DNA]</scope>
    <source>
        <strain evidence="3">CGMCC 1.7655</strain>
    </source>
</reference>
<sequence>MPDLKFQQVDVFSSEPFKGNPVAVVIGADDLSDRKMADFAKWTNLSETTFLLKPTTPEADYRVRIFTGG</sequence>
<keyword evidence="3" id="KW-1185">Reference proteome</keyword>
<dbReference type="Gene3D" id="3.10.310.10">
    <property type="entry name" value="Diaminopimelate Epimerase, Chain A, domain 1"/>
    <property type="match status" value="1"/>
</dbReference>
<proteinExistence type="inferred from homology"/>
<dbReference type="InterPro" id="IPR003719">
    <property type="entry name" value="Phenazine_PhzF-like"/>
</dbReference>
<evidence type="ECO:0000256" key="1">
    <source>
        <dbReference type="ARBA" id="ARBA00008270"/>
    </source>
</evidence>
<gene>
    <name evidence="2" type="ORF">SAMN04487971_110115</name>
</gene>
<dbReference type="EMBL" id="FNGE01000010">
    <property type="protein sequence ID" value="SDL43150.1"/>
    <property type="molecule type" value="Genomic_DNA"/>
</dbReference>
<dbReference type="Pfam" id="PF02567">
    <property type="entry name" value="PhzC-PhzF"/>
    <property type="match status" value="1"/>
</dbReference>
<protein>
    <submittedName>
        <fullName evidence="2">Phenazine biosynthesis protein PhzF family</fullName>
    </submittedName>
</protein>
<name>A0A1G9JZS0_9RHOB</name>
<dbReference type="Proteomes" id="UP000199555">
    <property type="component" value="Unassembled WGS sequence"/>
</dbReference>
<evidence type="ECO:0000313" key="2">
    <source>
        <dbReference type="EMBL" id="SDL43150.1"/>
    </source>
</evidence>
<evidence type="ECO:0000313" key="3">
    <source>
        <dbReference type="Proteomes" id="UP000199555"/>
    </source>
</evidence>
<dbReference type="RefSeq" id="WP_217629722.1">
    <property type="nucleotide sequence ID" value="NZ_FNGE01000010.1"/>
</dbReference>
<dbReference type="GO" id="GO:0005737">
    <property type="term" value="C:cytoplasm"/>
    <property type="evidence" value="ECO:0007669"/>
    <property type="project" value="TreeGrafter"/>
</dbReference>
<dbReference type="AlphaFoldDB" id="A0A1G9JZS0"/>
<organism evidence="2 3">
    <name type="scientific">Paracoccus chinensis</name>
    <dbReference type="NCBI Taxonomy" id="525640"/>
    <lineage>
        <taxon>Bacteria</taxon>
        <taxon>Pseudomonadati</taxon>
        <taxon>Pseudomonadota</taxon>
        <taxon>Alphaproteobacteria</taxon>
        <taxon>Rhodobacterales</taxon>
        <taxon>Paracoccaceae</taxon>
        <taxon>Paracoccus</taxon>
    </lineage>
</organism>
<accession>A0A1G9JZS0</accession>
<dbReference type="SUPFAM" id="SSF54506">
    <property type="entry name" value="Diaminopimelate epimerase-like"/>
    <property type="match status" value="1"/>
</dbReference>
<dbReference type="NCBIfam" id="TIGR00654">
    <property type="entry name" value="PhzF_family"/>
    <property type="match status" value="1"/>
</dbReference>
<dbReference type="PANTHER" id="PTHR13774">
    <property type="entry name" value="PHENAZINE BIOSYNTHESIS PROTEIN"/>
    <property type="match status" value="1"/>
</dbReference>
<comment type="similarity">
    <text evidence="1">Belongs to the PhzF family.</text>
</comment>
<dbReference type="GO" id="GO:0016853">
    <property type="term" value="F:isomerase activity"/>
    <property type="evidence" value="ECO:0007669"/>
    <property type="project" value="TreeGrafter"/>
</dbReference>